<dbReference type="PANTHER" id="PTHR35936">
    <property type="entry name" value="MEMBRANE-BOUND LYTIC MUREIN TRANSGLYCOSYLASE F"/>
    <property type="match status" value="1"/>
</dbReference>
<evidence type="ECO:0000256" key="1">
    <source>
        <dbReference type="ARBA" id="ARBA00022729"/>
    </source>
</evidence>
<dbReference type="CDD" id="cd00118">
    <property type="entry name" value="LysM"/>
    <property type="match status" value="1"/>
</dbReference>
<dbReference type="Gene3D" id="3.10.350.10">
    <property type="entry name" value="LysM domain"/>
    <property type="match status" value="1"/>
</dbReference>
<dbReference type="PANTHER" id="PTHR35936:SF35">
    <property type="entry name" value="L-CYSTINE-BINDING PROTEIN TCYJ"/>
    <property type="match status" value="1"/>
</dbReference>
<dbReference type="Gene3D" id="3.40.190.10">
    <property type="entry name" value="Periplasmic binding protein-like II"/>
    <property type="match status" value="2"/>
</dbReference>
<gene>
    <name evidence="3" type="ORF">MNBD_ALPHA07-1689</name>
</gene>
<feature type="domain" description="LysM" evidence="2">
    <location>
        <begin position="27"/>
        <end position="77"/>
    </location>
</feature>
<sequence length="358" mass="39502">MFKKFMAIATLSLGLSTSAAYAAICGGNYTVKPGDSLSQIAAELYGDKDLWSAIYNSNADTLGDTPSLIYEGTVLSLACINGKPEGLEGGTDVSAITQAEPITVTPGTAQSRKKISILVADDYKPFMDRSLPNGGMIIDVMQKVMEAADPKEGFGFYWVNDFSAHLEPLLSNALLDVGVPWLRPACETNPDAYRCQNFYFSDPMFEMLILLFTNKDNPITFNQDSDIEGLNLCRPAGYYTHDLDKDGRNWVKEDKITLTRPNTMTDCFNLLMEGKVDAVAANEFTGRAEIKQLGIKDKVVVIDTKPLSIEGLYVLVHKTHPRAKELLTLINGGLRDIKASGEYQKIIDTHLSRIWTDF</sequence>
<dbReference type="Pfam" id="PF01476">
    <property type="entry name" value="LysM"/>
    <property type="match status" value="1"/>
</dbReference>
<name>A0A3B0RNF8_9ZZZZ</name>
<dbReference type="InterPro" id="IPR036779">
    <property type="entry name" value="LysM_dom_sf"/>
</dbReference>
<keyword evidence="1" id="KW-0732">Signal</keyword>
<dbReference type="SMART" id="SM00062">
    <property type="entry name" value="PBPb"/>
    <property type="match status" value="1"/>
</dbReference>
<evidence type="ECO:0000259" key="2">
    <source>
        <dbReference type="PROSITE" id="PS51782"/>
    </source>
</evidence>
<dbReference type="PROSITE" id="PS51782">
    <property type="entry name" value="LYSM"/>
    <property type="match status" value="1"/>
</dbReference>
<organism evidence="3">
    <name type="scientific">hydrothermal vent metagenome</name>
    <dbReference type="NCBI Taxonomy" id="652676"/>
    <lineage>
        <taxon>unclassified sequences</taxon>
        <taxon>metagenomes</taxon>
        <taxon>ecological metagenomes</taxon>
    </lineage>
</organism>
<accession>A0A3B0RNF8</accession>
<evidence type="ECO:0000313" key="3">
    <source>
        <dbReference type="EMBL" id="VAV95074.1"/>
    </source>
</evidence>
<proteinExistence type="predicted"/>
<dbReference type="InterPro" id="IPR018392">
    <property type="entry name" value="LysM"/>
</dbReference>
<dbReference type="EMBL" id="UOEG01000128">
    <property type="protein sequence ID" value="VAV95074.1"/>
    <property type="molecule type" value="Genomic_DNA"/>
</dbReference>
<protein>
    <submittedName>
        <fullName evidence="3">LysM domain protein</fullName>
    </submittedName>
</protein>
<dbReference type="InterPro" id="IPR001638">
    <property type="entry name" value="Solute-binding_3/MltF_N"/>
</dbReference>
<dbReference type="Pfam" id="PF00497">
    <property type="entry name" value="SBP_bac_3"/>
    <property type="match status" value="1"/>
</dbReference>
<dbReference type="AlphaFoldDB" id="A0A3B0RNF8"/>
<reference evidence="3" key="1">
    <citation type="submission" date="2018-06" db="EMBL/GenBank/DDBJ databases">
        <authorList>
            <person name="Zhirakovskaya E."/>
        </authorList>
    </citation>
    <scope>NUCLEOTIDE SEQUENCE</scope>
</reference>
<dbReference type="SUPFAM" id="SSF53850">
    <property type="entry name" value="Periplasmic binding protein-like II"/>
    <property type="match status" value="1"/>
</dbReference>